<dbReference type="GO" id="GO:0005886">
    <property type="term" value="C:plasma membrane"/>
    <property type="evidence" value="ECO:0007669"/>
    <property type="project" value="TreeGrafter"/>
</dbReference>
<accession>A0A376CN25</accession>
<dbReference type="GO" id="GO:0012505">
    <property type="term" value="C:endomembrane system"/>
    <property type="evidence" value="ECO:0007669"/>
    <property type="project" value="UniProtKB-SubCell"/>
</dbReference>
<evidence type="ECO:0000256" key="6">
    <source>
        <dbReference type="ARBA" id="ARBA00023136"/>
    </source>
</evidence>
<keyword evidence="5 7" id="KW-1133">Transmembrane helix</keyword>
<dbReference type="Proteomes" id="UP000254467">
    <property type="component" value="Unassembled WGS sequence"/>
</dbReference>
<reference evidence="8 9" key="1">
    <citation type="submission" date="2018-06" db="EMBL/GenBank/DDBJ databases">
        <authorList>
            <consortium name="Pathogen Informatics"/>
            <person name="Doyle S."/>
        </authorList>
    </citation>
    <scope>NUCLEOTIDE SEQUENCE [LARGE SCALE GENOMIC DNA]</scope>
    <source>
        <strain evidence="8 9">NCTC11862</strain>
    </source>
</reference>
<evidence type="ECO:0000256" key="5">
    <source>
        <dbReference type="ARBA" id="ARBA00022989"/>
    </source>
</evidence>
<dbReference type="GO" id="GO:0005345">
    <property type="term" value="F:purine nucleobase transmembrane transporter activity"/>
    <property type="evidence" value="ECO:0007669"/>
    <property type="project" value="TreeGrafter"/>
</dbReference>
<evidence type="ECO:0000313" key="9">
    <source>
        <dbReference type="Proteomes" id="UP000254467"/>
    </source>
</evidence>
<feature type="transmembrane region" description="Helical" evidence="7">
    <location>
        <begin position="95"/>
        <end position="113"/>
    </location>
</feature>
<dbReference type="InterPro" id="IPR045018">
    <property type="entry name" value="Azg-like"/>
</dbReference>
<proteinExistence type="inferred from homology"/>
<dbReference type="EMBL" id="UFXQ01000001">
    <property type="protein sequence ID" value="STC69926.1"/>
    <property type="molecule type" value="Genomic_DNA"/>
</dbReference>
<keyword evidence="9" id="KW-1185">Reference proteome</keyword>
<evidence type="ECO:0000256" key="7">
    <source>
        <dbReference type="SAM" id="Phobius"/>
    </source>
</evidence>
<comment type="subcellular location">
    <subcellularLocation>
        <location evidence="1">Endomembrane system</location>
        <topology evidence="1">Multi-pass membrane protein</topology>
    </subcellularLocation>
</comment>
<dbReference type="PANTHER" id="PTHR43337:SF1">
    <property type="entry name" value="XANTHINE_URACIL PERMEASE C887.17-RELATED"/>
    <property type="match status" value="1"/>
</dbReference>
<evidence type="ECO:0000256" key="3">
    <source>
        <dbReference type="ARBA" id="ARBA00022448"/>
    </source>
</evidence>
<feature type="transmembrane region" description="Helical" evidence="7">
    <location>
        <begin position="224"/>
        <end position="243"/>
    </location>
</feature>
<protein>
    <submittedName>
        <fullName evidence="8">Xanthine permease</fullName>
    </submittedName>
</protein>
<feature type="transmembrane region" description="Helical" evidence="7">
    <location>
        <begin position="153"/>
        <end position="177"/>
    </location>
</feature>
<gene>
    <name evidence="8" type="primary">pbuX</name>
    <name evidence="8" type="ORF">NCTC11862_01731</name>
</gene>
<evidence type="ECO:0000256" key="1">
    <source>
        <dbReference type="ARBA" id="ARBA00004127"/>
    </source>
</evidence>
<organism evidence="8 9">
    <name type="scientific">Corynebacterium pilosum</name>
    <dbReference type="NCBI Taxonomy" id="35756"/>
    <lineage>
        <taxon>Bacteria</taxon>
        <taxon>Bacillati</taxon>
        <taxon>Actinomycetota</taxon>
        <taxon>Actinomycetes</taxon>
        <taxon>Mycobacteriales</taxon>
        <taxon>Corynebacteriaceae</taxon>
        <taxon>Corynebacterium</taxon>
    </lineage>
</organism>
<dbReference type="STRING" id="35756.GCA_001044155_00459"/>
<dbReference type="InterPro" id="IPR006043">
    <property type="entry name" value="NCS2"/>
</dbReference>
<evidence type="ECO:0000256" key="2">
    <source>
        <dbReference type="ARBA" id="ARBA00005697"/>
    </source>
</evidence>
<feature type="transmembrane region" description="Helical" evidence="7">
    <location>
        <begin position="197"/>
        <end position="217"/>
    </location>
</feature>
<feature type="transmembrane region" description="Helical" evidence="7">
    <location>
        <begin position="119"/>
        <end position="141"/>
    </location>
</feature>
<feature type="transmembrane region" description="Helical" evidence="7">
    <location>
        <begin position="37"/>
        <end position="56"/>
    </location>
</feature>
<feature type="transmembrane region" description="Helical" evidence="7">
    <location>
        <begin position="370"/>
        <end position="391"/>
    </location>
</feature>
<keyword evidence="6 7" id="KW-0472">Membrane</keyword>
<evidence type="ECO:0000313" key="8">
    <source>
        <dbReference type="EMBL" id="STC69926.1"/>
    </source>
</evidence>
<dbReference type="OrthoDB" id="9808458at2"/>
<sequence>MSHIGSTSNASGRQDSAVDRFFHISERGSTVGTEVRAGVVTFFAMAYIILLNPLILGTTADHEGTVLGIPQVAAATALVAGVMTILFGVIAKYPFGIAAGLGLNTLVAVTLVGGEGLTWAQAMGLVVVDGIIIVLLGISGFREAVFMAIPQSMKAAMSVGIGMFIAMIGLVNGGFVTRLPDAANTTVPVGLGIDGSIASWPTLTFVIGLIICAFMVIRGVPGGLFLAIVITTIIGMIIEAITGTGSSAGDAGPAGWGLAVPTMPDSLGSVPDLSIVGNVDIIGAFTQVGALTATLLVFTLVLANFFDAMGTMNGLGAQAKLNDENGNLPNLKSALVVEGLGAVAGGLGSASSATVYADSSAGIADGARTGLANVVTGILFLLAMFLTPLYEIVPIEAAAPVLVVVGAMMMAQVTTIEWNRFDIAMPAFLTIVAMPFTYSIANGIGVGFIMFTLSAIFAGKAKQVHWIMWLISALFVVYFGMDPIMSALS</sequence>
<dbReference type="AlphaFoldDB" id="A0A376CN25"/>
<feature type="transmembrane region" description="Helical" evidence="7">
    <location>
        <begin position="428"/>
        <end position="458"/>
    </location>
</feature>
<evidence type="ECO:0000256" key="4">
    <source>
        <dbReference type="ARBA" id="ARBA00022692"/>
    </source>
</evidence>
<keyword evidence="3" id="KW-0813">Transport</keyword>
<feature type="transmembrane region" description="Helical" evidence="7">
    <location>
        <begin position="397"/>
        <end position="416"/>
    </location>
</feature>
<dbReference type="Pfam" id="PF00860">
    <property type="entry name" value="Xan_ur_permease"/>
    <property type="match status" value="1"/>
</dbReference>
<comment type="similarity">
    <text evidence="2">Belongs to the nucleobase:cation symporter-2 (NCS2) (TC 2.A.40) family. Azg-like subfamily.</text>
</comment>
<keyword evidence="4 7" id="KW-0812">Transmembrane</keyword>
<feature type="transmembrane region" description="Helical" evidence="7">
    <location>
        <begin position="464"/>
        <end position="481"/>
    </location>
</feature>
<feature type="transmembrane region" description="Helical" evidence="7">
    <location>
        <begin position="68"/>
        <end position="88"/>
    </location>
</feature>
<dbReference type="RefSeq" id="WP_026254358.1">
    <property type="nucleotide sequence ID" value="NZ_LDYD01000003.1"/>
</dbReference>
<dbReference type="PANTHER" id="PTHR43337">
    <property type="entry name" value="XANTHINE/URACIL PERMEASE C887.17-RELATED"/>
    <property type="match status" value="1"/>
</dbReference>
<name>A0A376CN25_9CORY</name>
<feature type="transmembrane region" description="Helical" evidence="7">
    <location>
        <begin position="281"/>
        <end position="306"/>
    </location>
</feature>